<dbReference type="AlphaFoldDB" id="A0AAN7S6K1"/>
<feature type="compositionally biased region" description="Polar residues" evidence="2">
    <location>
        <begin position="550"/>
        <end position="559"/>
    </location>
</feature>
<dbReference type="GO" id="GO:1990166">
    <property type="term" value="P:protein localization to site of double-strand break"/>
    <property type="evidence" value="ECO:0007669"/>
    <property type="project" value="TreeGrafter"/>
</dbReference>
<evidence type="ECO:0000256" key="1">
    <source>
        <dbReference type="ARBA" id="ARBA00010311"/>
    </source>
</evidence>
<evidence type="ECO:0000259" key="3">
    <source>
        <dbReference type="Pfam" id="PF14816"/>
    </source>
</evidence>
<evidence type="ECO:0000313" key="4">
    <source>
        <dbReference type="EMBL" id="KAK4821191.1"/>
    </source>
</evidence>
<feature type="compositionally biased region" description="Acidic residues" evidence="2">
    <location>
        <begin position="740"/>
        <end position="755"/>
    </location>
</feature>
<reference evidence="4 5" key="1">
    <citation type="journal article" date="2023" name="J. Hered.">
        <title>Chromosome-level genome of the wood stork (Mycteria americana) provides insight into avian chromosome evolution.</title>
        <authorList>
            <person name="Flamio R. Jr."/>
            <person name="Ramstad K.M."/>
        </authorList>
    </citation>
    <scope>NUCLEOTIDE SEQUENCE [LARGE SCALE GENOMIC DNA]</scope>
    <source>
        <strain evidence="4">JAX WOST 10</strain>
    </source>
</reference>
<dbReference type="InterPro" id="IPR044276">
    <property type="entry name" value="CANIN_dom"/>
</dbReference>
<feature type="compositionally biased region" description="Basic residues" evidence="2">
    <location>
        <begin position="261"/>
        <end position="276"/>
    </location>
</feature>
<feature type="compositionally biased region" description="Polar residues" evidence="2">
    <location>
        <begin position="377"/>
        <end position="396"/>
    </location>
</feature>
<feature type="compositionally biased region" description="Basic and acidic residues" evidence="2">
    <location>
        <begin position="720"/>
        <end position="739"/>
    </location>
</feature>
<dbReference type="GO" id="GO:2000781">
    <property type="term" value="P:positive regulation of double-strand break repair"/>
    <property type="evidence" value="ECO:0007669"/>
    <property type="project" value="TreeGrafter"/>
</dbReference>
<comment type="caution">
    <text evidence="4">The sequence shown here is derived from an EMBL/GenBank/DDBJ whole genome shotgun (WGS) entry which is preliminary data.</text>
</comment>
<dbReference type="InterPro" id="IPR026161">
    <property type="entry name" value="FAM178"/>
</dbReference>
<evidence type="ECO:0000256" key="2">
    <source>
        <dbReference type="SAM" id="MobiDB-lite"/>
    </source>
</evidence>
<dbReference type="PANTHER" id="PTHR16046">
    <property type="entry name" value="SMC5-SMC6 COMPLEX LOCALIZATION FACTOR 2"/>
    <property type="match status" value="1"/>
</dbReference>
<evidence type="ECO:0000313" key="5">
    <source>
        <dbReference type="Proteomes" id="UP001333110"/>
    </source>
</evidence>
<dbReference type="Proteomes" id="UP001333110">
    <property type="component" value="Unassembled WGS sequence"/>
</dbReference>
<organism evidence="4 5">
    <name type="scientific">Mycteria americana</name>
    <name type="common">Wood stork</name>
    <dbReference type="NCBI Taxonomy" id="33587"/>
    <lineage>
        <taxon>Eukaryota</taxon>
        <taxon>Metazoa</taxon>
        <taxon>Chordata</taxon>
        <taxon>Craniata</taxon>
        <taxon>Vertebrata</taxon>
        <taxon>Euteleostomi</taxon>
        <taxon>Archelosauria</taxon>
        <taxon>Archosauria</taxon>
        <taxon>Dinosauria</taxon>
        <taxon>Saurischia</taxon>
        <taxon>Theropoda</taxon>
        <taxon>Coelurosauria</taxon>
        <taxon>Aves</taxon>
        <taxon>Neognathae</taxon>
        <taxon>Neoaves</taxon>
        <taxon>Aequornithes</taxon>
        <taxon>Ciconiiformes</taxon>
        <taxon>Ciconiidae</taxon>
        <taxon>Mycteria</taxon>
    </lineage>
</organism>
<feature type="region of interest" description="Disordered" evidence="2">
    <location>
        <begin position="720"/>
        <end position="755"/>
    </location>
</feature>
<dbReference type="PANTHER" id="PTHR16046:SF10">
    <property type="entry name" value="SMC5-SMC6 COMPLEX LOCALIZATION FACTOR PROTEIN 2"/>
    <property type="match status" value="1"/>
</dbReference>
<dbReference type="GO" id="GO:0006974">
    <property type="term" value="P:DNA damage response"/>
    <property type="evidence" value="ECO:0007669"/>
    <property type="project" value="TreeGrafter"/>
</dbReference>
<dbReference type="Pfam" id="PF14816">
    <property type="entry name" value="CANIN"/>
    <property type="match status" value="1"/>
</dbReference>
<protein>
    <recommendedName>
        <fullName evidence="3">Coiled-coil SMC6 And NSE5 INteracting (CANIN) domain-containing protein</fullName>
    </recommendedName>
</protein>
<gene>
    <name evidence="4" type="ORF">QYF61_014678</name>
</gene>
<dbReference type="GO" id="GO:0035861">
    <property type="term" value="C:site of double-strand break"/>
    <property type="evidence" value="ECO:0007669"/>
    <property type="project" value="TreeGrafter"/>
</dbReference>
<sequence length="1210" mass="135200">MTRPLGVGVPSPGPPVTRSRRHFTPAAAARGMAQDLRNQTITEFFKPVLNQDLGHKDRTVLCSPDRGNVKDAGIGLSVLCAEHFEKKISSPKKVRRKKMPDQTPNTSPVIDAFWRGIKEKKDSVNILENGKACKALGSLYPKVVIQRLITAGSRSCFLAKKEKTVKSEQGRNEKCLGVTRAPLSCGNSWEQKTDCMDLEDTSSDSDKWLSSSEADTQKACARNNGTANNTSLCQNPGLPMKLPCAPTDSEFRLSLEALHRERKRKKHRMKQSKPHPVKSFSGTSVSHQGNGCPLRKIPHSGSRETASDDPSQPKPKQVSKHEASSPNALRTSSEMTAGMRKSQSVPSRCLRFKMSSGRSKQIDFRGKRKRTAMSVDADSSNQSELSSLNDPAFSRSSAKCKNRRSDFVKNILLKSTCGDVLQLMEAAALPRHDSTLPEEYLNPSDENEKNNCSSVGLSSSYSAHSPGKNNRISVVDTKENQLQVANSRFFLEKSLPFSQEKSTVLPSLHHLTQTKGVESHLQNAGLSQVLDAKKEQNGKRPERCAHNKAYSIQSSNSFSKTKDKTSDNASDSCSVEGSGKPALSEETGKSVPHSLSFEEGCMDSGHLSSQLSGKLKVESTCTDKSKLKGKAKSSFDSEDESLECSLDDDDEEVVFMPLQEILSSSPKPQAGTLEESCLDSFSQDTMTPLLKLHLSKPPVVSQVSYVNSLEHLLKEKEESKRVDELEKRLQEAIQGRETDSSDGDDEENASGDEDLSEEHRAFIKRFSVIAHAIPDYHPGEDIFDLSTSGKIFNQHNLDLRNFHFIPQNPIEKLLLGSGATQQLSLAINGFLSSAYSCILCPIPILKWLFQMMSVHPDYCVSTQILDRLMEITLKNASISDEQSKPWIPSLADVSAVFVNMGVAFRSLFPLQHLQPNFNECDILNQMQETVSKQQPKGDLTSASPAFSSLPENNLINVIKFLGFCTTVIQGGYTDQEILLLLLLLFKISLEKQLKQIPLIDFQCLFIKLLISIKDWDTKMPELCLAVSELSSHHHNLLWLVQLVPSWIIRGREVRRRLSLVIISKLLNKKHVEIPDDSDKQMSLLHQFLVYMKPSNLLKKMREGLEQQNADGDHLHTELEQEAYYLIYILLHLVSEASFFDVVNSNQRQHLLKLCGALDKHIKCDIREDARLFYRTKVKDLVARIYGKWQDMIQTTRPTQGKLHDFWEPDS</sequence>
<feature type="domain" description="Coiled-coil SMC6 And NSE5 INteracting (CANIN)" evidence="3">
    <location>
        <begin position="700"/>
        <end position="1070"/>
    </location>
</feature>
<feature type="compositionally biased region" description="Polar residues" evidence="2">
    <location>
        <begin position="280"/>
        <end position="289"/>
    </location>
</feature>
<feature type="compositionally biased region" description="Basic and acidic residues" evidence="2">
    <location>
        <begin position="532"/>
        <end position="545"/>
    </location>
</feature>
<accession>A0AAN7S6K1</accession>
<keyword evidence="5" id="KW-1185">Reference proteome</keyword>
<dbReference type="GO" id="GO:0005634">
    <property type="term" value="C:nucleus"/>
    <property type="evidence" value="ECO:0007669"/>
    <property type="project" value="TreeGrafter"/>
</dbReference>
<name>A0AAN7S6K1_MYCAM</name>
<dbReference type="EMBL" id="JAUNZN010000005">
    <property type="protein sequence ID" value="KAK4821191.1"/>
    <property type="molecule type" value="Genomic_DNA"/>
</dbReference>
<feature type="region of interest" description="Disordered" evidence="2">
    <location>
        <begin position="532"/>
        <end position="591"/>
    </location>
</feature>
<feature type="region of interest" description="Disordered" evidence="2">
    <location>
        <begin position="261"/>
        <end position="396"/>
    </location>
</feature>
<feature type="compositionally biased region" description="Polar residues" evidence="2">
    <location>
        <begin position="324"/>
        <end position="346"/>
    </location>
</feature>
<feature type="region of interest" description="Disordered" evidence="2">
    <location>
        <begin position="434"/>
        <end position="454"/>
    </location>
</feature>
<comment type="similarity">
    <text evidence="1">Belongs to the FAM178 family.</text>
</comment>
<proteinExistence type="inferred from homology"/>